<dbReference type="GO" id="GO:0005524">
    <property type="term" value="F:ATP binding"/>
    <property type="evidence" value="ECO:0007669"/>
    <property type="project" value="UniProtKB-KW"/>
</dbReference>
<keyword evidence="3" id="KW-0547">Nucleotide-binding</keyword>
<accession>A0A7C9NSW1</accession>
<evidence type="ECO:0000259" key="2">
    <source>
        <dbReference type="SMART" id="SM00382"/>
    </source>
</evidence>
<dbReference type="SMART" id="SM00382">
    <property type="entry name" value="AAA"/>
    <property type="match status" value="1"/>
</dbReference>
<dbReference type="InterPro" id="IPR000523">
    <property type="entry name" value="Mg_chelatse_chII-like_cat_dom"/>
</dbReference>
<dbReference type="InterPro" id="IPR025158">
    <property type="entry name" value="Mg_chelat-rel_C"/>
</dbReference>
<dbReference type="Pfam" id="PF01078">
    <property type="entry name" value="Mg_chelatase"/>
    <property type="match status" value="1"/>
</dbReference>
<evidence type="ECO:0000313" key="3">
    <source>
        <dbReference type="EMBL" id="NBI34769.1"/>
    </source>
</evidence>
<gene>
    <name evidence="3" type="ORF">D1639_06955</name>
</gene>
<protein>
    <submittedName>
        <fullName evidence="3">ATP-binding protein</fullName>
    </submittedName>
</protein>
<dbReference type="AlphaFoldDB" id="A0A7C9NSW1"/>
<proteinExistence type="inferred from homology"/>
<dbReference type="Pfam" id="PF13335">
    <property type="entry name" value="Mg_chelatase_C"/>
    <property type="match status" value="1"/>
</dbReference>
<keyword evidence="3" id="KW-0067">ATP-binding</keyword>
<dbReference type="SUPFAM" id="SSF54211">
    <property type="entry name" value="Ribosomal protein S5 domain 2-like"/>
    <property type="match status" value="1"/>
</dbReference>
<reference evidence="3" key="1">
    <citation type="submission" date="2018-08" db="EMBL/GenBank/DDBJ databases">
        <title>Murine metabolic-syndrome-specific gut microbial biobank.</title>
        <authorList>
            <person name="Liu C."/>
        </authorList>
    </citation>
    <scope>NUCLEOTIDE SEQUENCE [LARGE SCALE GENOMIC DNA]</scope>
    <source>
        <strain evidence="3">Z82</strain>
    </source>
</reference>
<dbReference type="Pfam" id="PF13541">
    <property type="entry name" value="ChlI"/>
    <property type="match status" value="1"/>
</dbReference>
<dbReference type="InterPro" id="IPR020568">
    <property type="entry name" value="Ribosomal_Su5_D2-typ_SF"/>
</dbReference>
<comment type="caution">
    <text evidence="3">The sequence shown here is derived from an EMBL/GenBank/DDBJ whole genome shotgun (WGS) entry which is preliminary data.</text>
</comment>
<dbReference type="InterPro" id="IPR014721">
    <property type="entry name" value="Ribsml_uS5_D2-typ_fold_subgr"/>
</dbReference>
<name>A0A7C9NSW1_9BACT</name>
<dbReference type="SUPFAM" id="SSF52540">
    <property type="entry name" value="P-loop containing nucleoside triphosphate hydrolases"/>
    <property type="match status" value="1"/>
</dbReference>
<dbReference type="InterPro" id="IPR003593">
    <property type="entry name" value="AAA+_ATPase"/>
</dbReference>
<dbReference type="InterPro" id="IPR004482">
    <property type="entry name" value="Mg_chelat-rel"/>
</dbReference>
<dbReference type="InterPro" id="IPR027417">
    <property type="entry name" value="P-loop_NTPase"/>
</dbReference>
<dbReference type="PANTHER" id="PTHR32039">
    <property type="entry name" value="MAGNESIUM-CHELATASE SUBUNIT CHLI"/>
    <property type="match status" value="1"/>
</dbReference>
<evidence type="ECO:0000256" key="1">
    <source>
        <dbReference type="ARBA" id="ARBA00006354"/>
    </source>
</evidence>
<dbReference type="NCBIfam" id="TIGR00368">
    <property type="entry name" value="YifB family Mg chelatase-like AAA ATPase"/>
    <property type="match status" value="1"/>
</dbReference>
<dbReference type="Gene3D" id="3.40.50.300">
    <property type="entry name" value="P-loop containing nucleotide triphosphate hydrolases"/>
    <property type="match status" value="1"/>
</dbReference>
<organism evidence="3">
    <name type="scientific">Muribaculaceae bacterium Z82</name>
    <dbReference type="NCBI Taxonomy" id="2304548"/>
    <lineage>
        <taxon>Bacteria</taxon>
        <taxon>Pseudomonadati</taxon>
        <taxon>Bacteroidota</taxon>
        <taxon>Bacteroidia</taxon>
        <taxon>Bacteroidales</taxon>
        <taxon>Muribaculaceae</taxon>
    </lineage>
</organism>
<comment type="similarity">
    <text evidence="1">Belongs to the Mg-chelatase subunits D/I family. ComM subfamily.</text>
</comment>
<dbReference type="Gene3D" id="3.30.230.10">
    <property type="match status" value="1"/>
</dbReference>
<dbReference type="InterPro" id="IPR045006">
    <property type="entry name" value="CHLI-like"/>
</dbReference>
<sequence>MAQIDRESGCVHFVEAGAEAASLACQAGASATRLGRCQVHAATLRGVEAVPVDVEVSITTGIPGFSIVGMADASVQESRERVKSALKACGFSMPGSRIVVNLAPSSLRKTGAGFDLPIAAGILVASGQVRPEVLRGKLFVGELSLEGFVRPVAGLLAYALCARKRELGLASAPSGEVRAIEGVEWAAVDTLGDFRAGRFRRLEAARSPAASSSVDFRDIEGHDAAKRALQIAAAGNHGILMMGPPGSGKTMLASRLPTILPPLTQAEALESAVVHSVAGEDVDPILAGVRPFRKPHHSASLPGLVGGGSPPRPGEISLAHNGVLFLDELPEFQPSVLQGIRQPLESGRMVVTRADGSIEFPARFMLVAAANPCPCGFFGDEERPCRCTVPQIRKYQGRIGGPVLDRIDLHVDVRRIPAASVLATGSGTDSATLREGVLRAREFAAWRASAGAVRTPQEVVASCRLGQEEERFLTEAASRLSMSGRALIRTAALARTIADMEEREAVDRAHLSEALGFRVRGEVL</sequence>
<feature type="domain" description="AAA+ ATPase" evidence="2">
    <location>
        <begin position="235"/>
        <end position="417"/>
    </location>
</feature>
<dbReference type="PANTHER" id="PTHR32039:SF7">
    <property type="entry name" value="COMPETENCE PROTEIN COMM"/>
    <property type="match status" value="1"/>
</dbReference>
<dbReference type="EMBL" id="QWKH01000045">
    <property type="protein sequence ID" value="NBI34769.1"/>
    <property type="molecule type" value="Genomic_DNA"/>
</dbReference>